<evidence type="ECO:0000256" key="1">
    <source>
        <dbReference type="SAM" id="MobiDB-lite"/>
    </source>
</evidence>
<reference evidence="2 3" key="1">
    <citation type="journal article" date="2012" name="Proc. Natl. Acad. Sci. U.S.A.">
        <title>Comparative genomics of Ceriporiopsis subvermispora and Phanerochaete chrysosporium provide insight into selective ligninolysis.</title>
        <authorList>
            <person name="Fernandez-Fueyo E."/>
            <person name="Ruiz-Duenas F.J."/>
            <person name="Ferreira P."/>
            <person name="Floudas D."/>
            <person name="Hibbett D.S."/>
            <person name="Canessa P."/>
            <person name="Larrondo L.F."/>
            <person name="James T.Y."/>
            <person name="Seelenfreund D."/>
            <person name="Lobos S."/>
            <person name="Polanco R."/>
            <person name="Tello M."/>
            <person name="Honda Y."/>
            <person name="Watanabe T."/>
            <person name="Watanabe T."/>
            <person name="Ryu J.S."/>
            <person name="Kubicek C.P."/>
            <person name="Schmoll M."/>
            <person name="Gaskell J."/>
            <person name="Hammel K.E."/>
            <person name="St John F.J."/>
            <person name="Vanden Wymelenberg A."/>
            <person name="Sabat G."/>
            <person name="Splinter BonDurant S."/>
            <person name="Syed K."/>
            <person name="Yadav J.S."/>
            <person name="Doddapaneni H."/>
            <person name="Subramanian V."/>
            <person name="Lavin J.L."/>
            <person name="Oguiza J.A."/>
            <person name="Perez G."/>
            <person name="Pisabarro A.G."/>
            <person name="Ramirez L."/>
            <person name="Santoyo F."/>
            <person name="Master E."/>
            <person name="Coutinho P.M."/>
            <person name="Henrissat B."/>
            <person name="Lombard V."/>
            <person name="Magnuson J.K."/>
            <person name="Kuees U."/>
            <person name="Hori C."/>
            <person name="Igarashi K."/>
            <person name="Samejima M."/>
            <person name="Held B.W."/>
            <person name="Barry K.W."/>
            <person name="LaButti K.M."/>
            <person name="Lapidus A."/>
            <person name="Lindquist E.A."/>
            <person name="Lucas S.M."/>
            <person name="Riley R."/>
            <person name="Salamov A.A."/>
            <person name="Hoffmeister D."/>
            <person name="Schwenk D."/>
            <person name="Hadar Y."/>
            <person name="Yarden O."/>
            <person name="de Vries R.P."/>
            <person name="Wiebenga A."/>
            <person name="Stenlid J."/>
            <person name="Eastwood D."/>
            <person name="Grigoriev I.V."/>
            <person name="Berka R.M."/>
            <person name="Blanchette R.A."/>
            <person name="Kersten P."/>
            <person name="Martinez A.T."/>
            <person name="Vicuna R."/>
            <person name="Cullen D."/>
        </authorList>
    </citation>
    <scope>NUCLEOTIDE SEQUENCE [LARGE SCALE GENOMIC DNA]</scope>
    <source>
        <strain evidence="2 3">B</strain>
    </source>
</reference>
<proteinExistence type="predicted"/>
<evidence type="ECO:0000313" key="3">
    <source>
        <dbReference type="Proteomes" id="UP000016930"/>
    </source>
</evidence>
<evidence type="ECO:0000313" key="2">
    <source>
        <dbReference type="EMBL" id="EMD35451.1"/>
    </source>
</evidence>
<dbReference type="HOGENOM" id="CLU_2468841_0_0_1"/>
<dbReference type="Proteomes" id="UP000016930">
    <property type="component" value="Unassembled WGS sequence"/>
</dbReference>
<accession>M2R9M6</accession>
<feature type="region of interest" description="Disordered" evidence="1">
    <location>
        <begin position="1"/>
        <end position="88"/>
    </location>
</feature>
<feature type="compositionally biased region" description="Basic and acidic residues" evidence="1">
    <location>
        <begin position="1"/>
        <end position="16"/>
    </location>
</feature>
<dbReference type="OrthoDB" id="10492950at2759"/>
<dbReference type="EMBL" id="KB445800">
    <property type="protein sequence ID" value="EMD35451.1"/>
    <property type="molecule type" value="Genomic_DNA"/>
</dbReference>
<dbReference type="AlphaFoldDB" id="M2R9M6"/>
<gene>
    <name evidence="2" type="ORF">CERSUDRAFT_85424</name>
</gene>
<sequence length="88" mass="9180">MSPPEHDNASESRPVDESSGDPGAIGSDEQKVDVADVPQDSPKPPGSPSIVESSLPSEQPGDAEPDTFRPRGRAAHPSAGVKTQPVRR</sequence>
<keyword evidence="3" id="KW-1185">Reference proteome</keyword>
<protein>
    <submittedName>
        <fullName evidence="2">Uncharacterized protein</fullName>
    </submittedName>
</protein>
<name>M2R9M6_CERS8</name>
<organism evidence="2 3">
    <name type="scientific">Ceriporiopsis subvermispora (strain B)</name>
    <name type="common">White-rot fungus</name>
    <name type="synonym">Gelatoporia subvermispora</name>
    <dbReference type="NCBI Taxonomy" id="914234"/>
    <lineage>
        <taxon>Eukaryota</taxon>
        <taxon>Fungi</taxon>
        <taxon>Dikarya</taxon>
        <taxon>Basidiomycota</taxon>
        <taxon>Agaricomycotina</taxon>
        <taxon>Agaricomycetes</taxon>
        <taxon>Polyporales</taxon>
        <taxon>Gelatoporiaceae</taxon>
        <taxon>Gelatoporia</taxon>
    </lineage>
</organism>